<name>A0ACB8EVB7_9SAUR</name>
<accession>A0ACB8EVB7</accession>
<keyword evidence="2" id="KW-1185">Reference proteome</keyword>
<reference evidence="1" key="1">
    <citation type="submission" date="2021-08" db="EMBL/GenBank/DDBJ databases">
        <title>The first chromosome-level gecko genome reveals the dynamic sex chromosomes of Neotropical dwarf geckos (Sphaerodactylidae: Sphaerodactylus).</title>
        <authorList>
            <person name="Pinto B.J."/>
            <person name="Keating S.E."/>
            <person name="Gamble T."/>
        </authorList>
    </citation>
    <scope>NUCLEOTIDE SEQUENCE</scope>
    <source>
        <strain evidence="1">TG3544</strain>
    </source>
</reference>
<sequence length="392" mass="43149">MAGSQVRCLESEEPYAKVTESNPEFYYCEGQRLALEALLAQGKAAFEESLSREKLRPFLSEAEQQELKEATTAEESQVLPSGGAGRNKYGDQGSSLSYWPGRSDEPTPDLELGWPEDGAWKGITRAEVYTHPPGEGAPHIKEVVRKCLQQANKVIAIVMDVFTDPDILSDLYDAAVRRRVPVYIILSRRHLDAFLIMAEKMCLNVRYTEKLRVRVIQGCAFQSRHQKQVTGSLKERFVLADGEVAITGSYRSKGGKPGPVLSRRNRAMKRPVFISIFCLLTGTLPPVLAKECYFCEITSSTRCPSTKMVCGDDEDCFVGQGAATGVSLIKNKGCIRDINCGKEQPVSYMGVTYSLVTNCCKGDMCNAALALTAPALFFQLLFTSVLLLGGLL</sequence>
<evidence type="ECO:0000313" key="1">
    <source>
        <dbReference type="EMBL" id="KAH7996909.1"/>
    </source>
</evidence>
<gene>
    <name evidence="1" type="ORF">K3G42_012010</name>
</gene>
<comment type="caution">
    <text evidence="1">The sequence shown here is derived from an EMBL/GenBank/DDBJ whole genome shotgun (WGS) entry which is preliminary data.</text>
</comment>
<dbReference type="Proteomes" id="UP000827872">
    <property type="component" value="Linkage Group LG15"/>
</dbReference>
<dbReference type="EMBL" id="CM037628">
    <property type="protein sequence ID" value="KAH7996909.1"/>
    <property type="molecule type" value="Genomic_DNA"/>
</dbReference>
<evidence type="ECO:0000313" key="2">
    <source>
        <dbReference type="Proteomes" id="UP000827872"/>
    </source>
</evidence>
<proteinExistence type="predicted"/>
<protein>
    <submittedName>
        <fullName evidence="1">Uncharacterized protein</fullName>
    </submittedName>
</protein>
<organism evidence="1 2">
    <name type="scientific">Sphaerodactylus townsendi</name>
    <dbReference type="NCBI Taxonomy" id="933632"/>
    <lineage>
        <taxon>Eukaryota</taxon>
        <taxon>Metazoa</taxon>
        <taxon>Chordata</taxon>
        <taxon>Craniata</taxon>
        <taxon>Vertebrata</taxon>
        <taxon>Euteleostomi</taxon>
        <taxon>Lepidosauria</taxon>
        <taxon>Squamata</taxon>
        <taxon>Bifurcata</taxon>
        <taxon>Gekkota</taxon>
        <taxon>Sphaerodactylidae</taxon>
        <taxon>Sphaerodactylus</taxon>
    </lineage>
</organism>